<dbReference type="InterPro" id="IPR036875">
    <property type="entry name" value="Znf_CCHC_sf"/>
</dbReference>
<keyword evidence="1" id="KW-0479">Metal-binding</keyword>
<keyword evidence="5" id="KW-1185">Reference proteome</keyword>
<dbReference type="Proteomes" id="UP001152320">
    <property type="component" value="Unassembled WGS sequence"/>
</dbReference>
<dbReference type="SUPFAM" id="SSF57756">
    <property type="entry name" value="Retrovirus zinc finger-like domains"/>
    <property type="match status" value="1"/>
</dbReference>
<feature type="region of interest" description="Disordered" evidence="2">
    <location>
        <begin position="108"/>
        <end position="206"/>
    </location>
</feature>
<dbReference type="SMART" id="SM00343">
    <property type="entry name" value="ZnF_C2HC"/>
    <property type="match status" value="1"/>
</dbReference>
<dbReference type="GO" id="GO:0008270">
    <property type="term" value="F:zinc ion binding"/>
    <property type="evidence" value="ECO:0007669"/>
    <property type="project" value="UniProtKB-KW"/>
</dbReference>
<keyword evidence="1" id="KW-0863">Zinc-finger</keyword>
<organism evidence="4 5">
    <name type="scientific">Holothuria leucospilota</name>
    <name type="common">Black long sea cucumber</name>
    <name type="synonym">Mertensiothuria leucospilota</name>
    <dbReference type="NCBI Taxonomy" id="206669"/>
    <lineage>
        <taxon>Eukaryota</taxon>
        <taxon>Metazoa</taxon>
        <taxon>Echinodermata</taxon>
        <taxon>Eleutherozoa</taxon>
        <taxon>Echinozoa</taxon>
        <taxon>Holothuroidea</taxon>
        <taxon>Aspidochirotacea</taxon>
        <taxon>Aspidochirotida</taxon>
        <taxon>Holothuriidae</taxon>
        <taxon>Holothuria</taxon>
    </lineage>
</organism>
<protein>
    <recommendedName>
        <fullName evidence="3">CCHC-type domain-containing protein</fullName>
    </recommendedName>
</protein>
<name>A0A9Q1B999_HOLLE</name>
<feature type="compositionally biased region" description="Acidic residues" evidence="2">
    <location>
        <begin position="139"/>
        <end position="154"/>
    </location>
</feature>
<dbReference type="InterPro" id="IPR001878">
    <property type="entry name" value="Znf_CCHC"/>
</dbReference>
<evidence type="ECO:0000313" key="4">
    <source>
        <dbReference type="EMBL" id="KAJ8019041.1"/>
    </source>
</evidence>
<dbReference type="Pfam" id="PF00098">
    <property type="entry name" value="zf-CCHC"/>
    <property type="match status" value="1"/>
</dbReference>
<dbReference type="EMBL" id="JAIZAY010000101">
    <property type="protein sequence ID" value="KAJ8019041.1"/>
    <property type="molecule type" value="Genomic_DNA"/>
</dbReference>
<dbReference type="GO" id="GO:0003676">
    <property type="term" value="F:nucleic acid binding"/>
    <property type="evidence" value="ECO:0007669"/>
    <property type="project" value="InterPro"/>
</dbReference>
<dbReference type="PROSITE" id="PS50158">
    <property type="entry name" value="ZF_CCHC"/>
    <property type="match status" value="1"/>
</dbReference>
<gene>
    <name evidence="4" type="ORF">HOLleu_42618</name>
</gene>
<feature type="compositionally biased region" description="Acidic residues" evidence="2">
    <location>
        <begin position="184"/>
        <end position="206"/>
    </location>
</feature>
<reference evidence="4" key="1">
    <citation type="submission" date="2021-10" db="EMBL/GenBank/DDBJ databases">
        <title>Tropical sea cucumber genome reveals ecological adaptation and Cuvierian tubules defense mechanism.</title>
        <authorList>
            <person name="Chen T."/>
        </authorList>
    </citation>
    <scope>NUCLEOTIDE SEQUENCE</scope>
    <source>
        <strain evidence="4">Nanhai2018</strain>
        <tissue evidence="4">Muscle</tissue>
    </source>
</reference>
<sequence>MVDTSQRRRGSCFICGKRGHFAKDCRQRQSYALLAEVVDGINKVGPASSSPSQLPPNTDQESKTKLPVNLEKIASCIWVEDEKDLAKVQRDGHVVLQGGHKLTGFNWHSIGLGEEEDEEDNREGKEGGEEPTTNKDVEDIVEEDAEDEVMEERDEEVRKSVHYMDDGASEEGKDKGGVARKEEECDEDVAMEEDEDEVDTGNDYEEEKIRDVLLPPHNIRAFKLAATVELEDTFRK</sequence>
<comment type="caution">
    <text evidence="4">The sequence shown here is derived from an EMBL/GenBank/DDBJ whole genome shotgun (WGS) entry which is preliminary data.</text>
</comment>
<evidence type="ECO:0000259" key="3">
    <source>
        <dbReference type="PROSITE" id="PS50158"/>
    </source>
</evidence>
<feature type="compositionally biased region" description="Basic and acidic residues" evidence="2">
    <location>
        <begin position="122"/>
        <end position="138"/>
    </location>
</feature>
<feature type="compositionally biased region" description="Basic and acidic residues" evidence="2">
    <location>
        <begin position="155"/>
        <end position="183"/>
    </location>
</feature>
<evidence type="ECO:0000313" key="5">
    <source>
        <dbReference type="Proteomes" id="UP001152320"/>
    </source>
</evidence>
<proteinExistence type="predicted"/>
<dbReference type="Gene3D" id="4.10.60.10">
    <property type="entry name" value="Zinc finger, CCHC-type"/>
    <property type="match status" value="1"/>
</dbReference>
<accession>A0A9Q1B999</accession>
<dbReference type="AlphaFoldDB" id="A0A9Q1B999"/>
<evidence type="ECO:0000256" key="1">
    <source>
        <dbReference type="PROSITE-ProRule" id="PRU00047"/>
    </source>
</evidence>
<feature type="domain" description="CCHC-type" evidence="3">
    <location>
        <begin position="12"/>
        <end position="27"/>
    </location>
</feature>
<keyword evidence="1" id="KW-0862">Zinc</keyword>
<evidence type="ECO:0000256" key="2">
    <source>
        <dbReference type="SAM" id="MobiDB-lite"/>
    </source>
</evidence>